<organism evidence="2 3">
    <name type="scientific">Clostridium frigidicarnis</name>
    <dbReference type="NCBI Taxonomy" id="84698"/>
    <lineage>
        <taxon>Bacteria</taxon>
        <taxon>Bacillati</taxon>
        <taxon>Bacillota</taxon>
        <taxon>Clostridia</taxon>
        <taxon>Eubacteriales</taxon>
        <taxon>Clostridiaceae</taxon>
        <taxon>Clostridium</taxon>
    </lineage>
</organism>
<dbReference type="PANTHER" id="PTHR30024">
    <property type="entry name" value="ALIPHATIC SULFONATES-BINDING PROTEIN-RELATED"/>
    <property type="match status" value="1"/>
</dbReference>
<feature type="domain" description="SsuA/THI5-like" evidence="1">
    <location>
        <begin position="81"/>
        <end position="265"/>
    </location>
</feature>
<keyword evidence="3" id="KW-1185">Reference proteome</keyword>
<accession>A0A1I0ZI89</accession>
<gene>
    <name evidence="2" type="ORF">SAMN04488528_102145</name>
</gene>
<name>A0A1I0ZI89_9CLOT</name>
<dbReference type="InterPro" id="IPR027024">
    <property type="entry name" value="UCP027386_ABC_sbc_TM0202"/>
</dbReference>
<evidence type="ECO:0000259" key="1">
    <source>
        <dbReference type="Pfam" id="PF09084"/>
    </source>
</evidence>
<dbReference type="STRING" id="84698.SAMN04488528_102145"/>
<evidence type="ECO:0000313" key="2">
    <source>
        <dbReference type="EMBL" id="SFB25231.1"/>
    </source>
</evidence>
<dbReference type="Gene3D" id="3.40.190.10">
    <property type="entry name" value="Periplasmic binding protein-like II"/>
    <property type="match status" value="2"/>
</dbReference>
<dbReference type="EMBL" id="FOKI01000021">
    <property type="protein sequence ID" value="SFB25231.1"/>
    <property type="molecule type" value="Genomic_DNA"/>
</dbReference>
<dbReference type="Proteomes" id="UP000198619">
    <property type="component" value="Unassembled WGS sequence"/>
</dbReference>
<dbReference type="RefSeq" id="WP_177199417.1">
    <property type="nucleotide sequence ID" value="NZ_FOKI01000021.1"/>
</dbReference>
<dbReference type="SUPFAM" id="SSF53850">
    <property type="entry name" value="Periplasmic binding protein-like II"/>
    <property type="match status" value="1"/>
</dbReference>
<dbReference type="AlphaFoldDB" id="A0A1I0ZI89"/>
<reference evidence="2 3" key="1">
    <citation type="submission" date="2016-10" db="EMBL/GenBank/DDBJ databases">
        <authorList>
            <person name="de Groot N.N."/>
        </authorList>
    </citation>
    <scope>NUCLEOTIDE SEQUENCE [LARGE SCALE GENOMIC DNA]</scope>
    <source>
        <strain evidence="2 3">DSM 12271</strain>
    </source>
</reference>
<protein>
    <submittedName>
        <fullName evidence="2">NitT/TauT family transport system substrate-binding protein</fullName>
    </submittedName>
</protein>
<dbReference type="PIRSF" id="PIRSF027386">
    <property type="entry name" value="UCP027386_ABC_sbc_TM0202"/>
    <property type="match status" value="1"/>
</dbReference>
<proteinExistence type="predicted"/>
<dbReference type="PANTHER" id="PTHR30024:SF46">
    <property type="entry name" value="ABC TRANSPORTER, SUBSTRATE-BINDING LIPOPROTEIN"/>
    <property type="match status" value="1"/>
</dbReference>
<dbReference type="InterPro" id="IPR015168">
    <property type="entry name" value="SsuA/THI5"/>
</dbReference>
<sequence>MKKTKVISILVVIVMIFSFIGCNDKSNVESLKDGEKRIVKVFVPEGVPSISIAKLIKEKPEVKKNYEVVYETINSTDNLVSKVLNKEADIAIVPSNLPAQAFNKGLDYKICGTVGWGNLYLLSTENVDNISQLKGKEIYNIGRGLTPDIVSRYVMKNNNIDPDNDLTLTYLNGATEIAPAFISGKAKTAIMPEPMITNVLSKKEDAKIGISINDEWKKITDSKYGYPQSTLIVRDELLKDHEKFVMEFMNQINESILWANSNPEQLGEYAEELKMSITKDMAPTVMKRANLNFINIKDCKDEYRNFYKVLEEYDAKSIGGKIPDEAIYFK</sequence>
<evidence type="ECO:0000313" key="3">
    <source>
        <dbReference type="Proteomes" id="UP000198619"/>
    </source>
</evidence>
<dbReference type="Pfam" id="PF09084">
    <property type="entry name" value="NMT1"/>
    <property type="match status" value="1"/>
</dbReference>
<dbReference type="PROSITE" id="PS51257">
    <property type="entry name" value="PROKAR_LIPOPROTEIN"/>
    <property type="match status" value="1"/>
</dbReference>